<dbReference type="Proteomes" id="UP000008363">
    <property type="component" value="Unassembled WGS sequence"/>
</dbReference>
<name>K6WQL8_9ACTN</name>
<dbReference type="eggNOG" id="ENOG5031ZYH">
    <property type="taxonomic scope" value="Bacteria"/>
</dbReference>
<protein>
    <recommendedName>
        <fullName evidence="5">DUF305 domain-containing protein</fullName>
    </recommendedName>
</protein>
<dbReference type="PROSITE" id="PS51257">
    <property type="entry name" value="PROKAR_LIPOPROTEIN"/>
    <property type="match status" value="1"/>
</dbReference>
<proteinExistence type="predicted"/>
<dbReference type="PROSITE" id="PS51318">
    <property type="entry name" value="TAT"/>
    <property type="match status" value="1"/>
</dbReference>
<dbReference type="InterPro" id="IPR006311">
    <property type="entry name" value="TAT_signal"/>
</dbReference>
<evidence type="ECO:0000313" key="3">
    <source>
        <dbReference type="EMBL" id="GAB88809.1"/>
    </source>
</evidence>
<dbReference type="STRING" id="1108045.GORHZ_042_00060"/>
<dbReference type="OrthoDB" id="4382142at2"/>
<evidence type="ECO:0000313" key="4">
    <source>
        <dbReference type="Proteomes" id="UP000008363"/>
    </source>
</evidence>
<dbReference type="EMBL" id="BAHC01000042">
    <property type="protein sequence ID" value="GAB88809.1"/>
    <property type="molecule type" value="Genomic_DNA"/>
</dbReference>
<comment type="caution">
    <text evidence="3">The sequence shown here is derived from an EMBL/GenBank/DDBJ whole genome shotgun (WGS) entry which is preliminary data.</text>
</comment>
<organism evidence="3 4">
    <name type="scientific">Gordonia rhizosphera NBRC 16068</name>
    <dbReference type="NCBI Taxonomy" id="1108045"/>
    <lineage>
        <taxon>Bacteria</taxon>
        <taxon>Bacillati</taxon>
        <taxon>Actinomycetota</taxon>
        <taxon>Actinomycetes</taxon>
        <taxon>Mycobacteriales</taxon>
        <taxon>Gordoniaceae</taxon>
        <taxon>Gordonia</taxon>
    </lineage>
</organism>
<dbReference type="RefSeq" id="WP_006330485.1">
    <property type="nucleotide sequence ID" value="NZ_BAHC01000042.1"/>
</dbReference>
<keyword evidence="4" id="KW-1185">Reference proteome</keyword>
<evidence type="ECO:0000256" key="2">
    <source>
        <dbReference type="SAM" id="SignalP"/>
    </source>
</evidence>
<keyword evidence="2" id="KW-0732">Signal</keyword>
<accession>K6WQL8</accession>
<dbReference type="AlphaFoldDB" id="K6WQL8"/>
<gene>
    <name evidence="3" type="ORF">GORHZ_042_00060</name>
</gene>
<sequence length="190" mass="18930">MCRVSSPLTRRAVLRGGLVVAVGTVAAPAFAACDRGPTPEQITAATLLPLADQALADQAAAQELAPRAPEYTDALGVVAEQRAAHAQALREEITRLDQDTARRIATPAALSSAPASSPVDSPTSSSAASSSAGPSATTTPTATTVPALREQLASSARAAGDATSSLVGYPAGLAGAISASVTSMVEVQLQ</sequence>
<evidence type="ECO:0000256" key="1">
    <source>
        <dbReference type="SAM" id="MobiDB-lite"/>
    </source>
</evidence>
<feature type="chain" id="PRO_5003898627" description="DUF305 domain-containing protein" evidence="2">
    <location>
        <begin position="32"/>
        <end position="190"/>
    </location>
</feature>
<reference evidence="3 4" key="1">
    <citation type="submission" date="2012-08" db="EMBL/GenBank/DDBJ databases">
        <title>Whole genome shotgun sequence of Gordonia rhizosphera NBRC 16068.</title>
        <authorList>
            <person name="Takarada H."/>
            <person name="Isaki S."/>
            <person name="Hosoyama A."/>
            <person name="Tsuchikane K."/>
            <person name="Katsumata H."/>
            <person name="Baba S."/>
            <person name="Ohji S."/>
            <person name="Yamazaki S."/>
            <person name="Fujita N."/>
        </authorList>
    </citation>
    <scope>NUCLEOTIDE SEQUENCE [LARGE SCALE GENOMIC DNA]</scope>
    <source>
        <strain evidence="3 4">NBRC 16068</strain>
    </source>
</reference>
<feature type="signal peptide" evidence="2">
    <location>
        <begin position="1"/>
        <end position="31"/>
    </location>
</feature>
<evidence type="ECO:0008006" key="5">
    <source>
        <dbReference type="Google" id="ProtNLM"/>
    </source>
</evidence>
<feature type="region of interest" description="Disordered" evidence="1">
    <location>
        <begin position="107"/>
        <end position="143"/>
    </location>
</feature>